<dbReference type="Pfam" id="PF11697">
    <property type="entry name" value="DUF3293"/>
    <property type="match status" value="1"/>
</dbReference>
<proteinExistence type="predicted"/>
<accession>A0A0D6ML26</accession>
<dbReference type="InterPro" id="IPR021710">
    <property type="entry name" value="DUF3293"/>
</dbReference>
<reference evidence="1 2" key="1">
    <citation type="submission" date="2012-10" db="EMBL/GenBank/DDBJ databases">
        <title>Genome sequencing of Tanticharoenia sakaeratensis NBRC 103193.</title>
        <authorList>
            <person name="Azuma Y."/>
            <person name="Hadano H."/>
            <person name="Hirakawa H."/>
            <person name="Matsushita K."/>
        </authorList>
    </citation>
    <scope>NUCLEOTIDE SEQUENCE [LARGE SCALE GENOMIC DNA]</scope>
    <source>
        <strain evidence="1 2">NBRC 103193</strain>
    </source>
</reference>
<organism evidence="1 2">
    <name type="scientific">Tanticharoenia sakaeratensis NBRC 103193</name>
    <dbReference type="NCBI Taxonomy" id="1231623"/>
    <lineage>
        <taxon>Bacteria</taxon>
        <taxon>Pseudomonadati</taxon>
        <taxon>Pseudomonadota</taxon>
        <taxon>Alphaproteobacteria</taxon>
        <taxon>Acetobacterales</taxon>
        <taxon>Acetobacteraceae</taxon>
        <taxon>Tanticharoenia</taxon>
    </lineage>
</organism>
<keyword evidence="2" id="KW-1185">Reference proteome</keyword>
<dbReference type="AlphaFoldDB" id="A0A0D6ML26"/>
<dbReference type="Proteomes" id="UP000032679">
    <property type="component" value="Unassembled WGS sequence"/>
</dbReference>
<evidence type="ECO:0000313" key="1">
    <source>
        <dbReference type="EMBL" id="GAN54181.1"/>
    </source>
</evidence>
<dbReference type="RefSeq" id="WP_048848723.1">
    <property type="nucleotide sequence ID" value="NZ_BALE01000017.1"/>
</dbReference>
<comment type="caution">
    <text evidence="1">The sequence shown here is derived from an EMBL/GenBank/DDBJ whole genome shotgun (WGS) entry which is preliminary data.</text>
</comment>
<name>A0A0D6ML26_9PROT</name>
<sequence>MRAVRPLTPALRRAYARSAYEAGGLHVRIGRRPVGSWPFRSDAFVILGACNPGGRRAADGINARMMCALAERLRHVPSVAGRGGLGQWWEPMTGVCMPLAPAKRLARVFGQNAVVLVQRGRSARLVQV</sequence>
<gene>
    <name evidence="1" type="ORF">Tasa_017_064</name>
</gene>
<evidence type="ECO:0008006" key="3">
    <source>
        <dbReference type="Google" id="ProtNLM"/>
    </source>
</evidence>
<dbReference type="STRING" id="1231623.Tasa_017_064"/>
<dbReference type="EMBL" id="BALE01000017">
    <property type="protein sequence ID" value="GAN54181.1"/>
    <property type="molecule type" value="Genomic_DNA"/>
</dbReference>
<evidence type="ECO:0000313" key="2">
    <source>
        <dbReference type="Proteomes" id="UP000032679"/>
    </source>
</evidence>
<dbReference type="OrthoDB" id="7280165at2"/>
<protein>
    <recommendedName>
        <fullName evidence="3">DUF3293 domain-containing protein</fullName>
    </recommendedName>
</protein>